<evidence type="ECO:0000256" key="1">
    <source>
        <dbReference type="ARBA" id="ARBA00004651"/>
    </source>
</evidence>
<dbReference type="Proteomes" id="UP000410984">
    <property type="component" value="Unassembled WGS sequence"/>
</dbReference>
<proteinExistence type="predicted"/>
<feature type="transmembrane region" description="Helical" evidence="6">
    <location>
        <begin position="359"/>
        <end position="382"/>
    </location>
</feature>
<feature type="transmembrane region" description="Helical" evidence="6">
    <location>
        <begin position="389"/>
        <end position="408"/>
    </location>
</feature>
<keyword evidence="3 6" id="KW-0812">Transmembrane</keyword>
<feature type="transmembrane region" description="Helical" evidence="6">
    <location>
        <begin position="106"/>
        <end position="129"/>
    </location>
</feature>
<name>A0A509ECZ7_9HYPH</name>
<gene>
    <name evidence="7" type="primary">epsK</name>
    <name evidence="7" type="ORF">MET9862_02624</name>
</gene>
<dbReference type="EMBL" id="CABFPH010000033">
    <property type="protein sequence ID" value="VUD72030.1"/>
    <property type="molecule type" value="Genomic_DNA"/>
</dbReference>
<evidence type="ECO:0000256" key="3">
    <source>
        <dbReference type="ARBA" id="ARBA00022692"/>
    </source>
</evidence>
<feature type="transmembrane region" description="Helical" evidence="6">
    <location>
        <begin position="23"/>
        <end position="45"/>
    </location>
</feature>
<dbReference type="RefSeq" id="WP_142583392.1">
    <property type="nucleotide sequence ID" value="NZ_CABFPH010000033.1"/>
</dbReference>
<feature type="transmembrane region" description="Helical" evidence="6">
    <location>
        <begin position="65"/>
        <end position="85"/>
    </location>
</feature>
<feature type="transmembrane region" description="Helical" evidence="6">
    <location>
        <begin position="141"/>
        <end position="161"/>
    </location>
</feature>
<keyword evidence="2" id="KW-1003">Cell membrane</keyword>
<feature type="transmembrane region" description="Helical" evidence="6">
    <location>
        <begin position="322"/>
        <end position="347"/>
    </location>
</feature>
<feature type="transmembrane region" description="Helical" evidence="6">
    <location>
        <begin position="477"/>
        <end position="502"/>
    </location>
</feature>
<keyword evidence="5 6" id="KW-0472">Membrane</keyword>
<feature type="transmembrane region" description="Helical" evidence="6">
    <location>
        <begin position="200"/>
        <end position="224"/>
    </location>
</feature>
<dbReference type="InterPro" id="IPR050833">
    <property type="entry name" value="Poly_Biosynth_Transport"/>
</dbReference>
<dbReference type="OrthoDB" id="3224024at2"/>
<keyword evidence="4 6" id="KW-1133">Transmembrane helix</keyword>
<evidence type="ECO:0000256" key="2">
    <source>
        <dbReference type="ARBA" id="ARBA00022475"/>
    </source>
</evidence>
<dbReference type="PANTHER" id="PTHR30250:SF26">
    <property type="entry name" value="PSMA PROTEIN"/>
    <property type="match status" value="1"/>
</dbReference>
<evidence type="ECO:0000313" key="8">
    <source>
        <dbReference type="Proteomes" id="UP000410984"/>
    </source>
</evidence>
<feature type="transmembrane region" description="Helical" evidence="6">
    <location>
        <begin position="279"/>
        <end position="301"/>
    </location>
</feature>
<feature type="transmembrane region" description="Helical" evidence="6">
    <location>
        <begin position="245"/>
        <end position="267"/>
    </location>
</feature>
<dbReference type="GO" id="GO:0005886">
    <property type="term" value="C:plasma membrane"/>
    <property type="evidence" value="ECO:0007669"/>
    <property type="project" value="UniProtKB-SubCell"/>
</dbReference>
<dbReference type="PANTHER" id="PTHR30250">
    <property type="entry name" value="PST FAMILY PREDICTED COLANIC ACID TRANSPORTER"/>
    <property type="match status" value="1"/>
</dbReference>
<keyword evidence="8" id="KW-1185">Reference proteome</keyword>
<protein>
    <submittedName>
        <fullName evidence="7">Putative membrane protein EpsK</fullName>
    </submittedName>
</protein>
<feature type="transmembrane region" description="Helical" evidence="6">
    <location>
        <begin position="173"/>
        <end position="194"/>
    </location>
</feature>
<evidence type="ECO:0000313" key="7">
    <source>
        <dbReference type="EMBL" id="VUD72030.1"/>
    </source>
</evidence>
<evidence type="ECO:0000256" key="4">
    <source>
        <dbReference type="ARBA" id="ARBA00022989"/>
    </source>
</evidence>
<feature type="transmembrane region" description="Helical" evidence="6">
    <location>
        <begin position="414"/>
        <end position="438"/>
    </location>
</feature>
<organism evidence="7 8">
    <name type="scientific">Methylobacterium symbioticum</name>
    <dbReference type="NCBI Taxonomy" id="2584084"/>
    <lineage>
        <taxon>Bacteria</taxon>
        <taxon>Pseudomonadati</taxon>
        <taxon>Pseudomonadota</taxon>
        <taxon>Alphaproteobacteria</taxon>
        <taxon>Hyphomicrobiales</taxon>
        <taxon>Methylobacteriaceae</taxon>
        <taxon>Methylobacterium</taxon>
    </lineage>
</organism>
<accession>A0A509ECZ7</accession>
<comment type="subcellular location">
    <subcellularLocation>
        <location evidence="1">Cell membrane</location>
        <topology evidence="1">Multi-pass membrane protein</topology>
    </subcellularLocation>
</comment>
<evidence type="ECO:0000256" key="6">
    <source>
        <dbReference type="SAM" id="Phobius"/>
    </source>
</evidence>
<feature type="transmembrane region" description="Helical" evidence="6">
    <location>
        <begin position="450"/>
        <end position="471"/>
    </location>
</feature>
<sequence length="521" mass="55091">MSSTSALTQGPNLPSDAAKRVRFIVNAASNLAYFVFSAGLMVWYVPYLVHHLGPAAYGILPLANAVVMQAVMLSDGLNTSAFRFLAIDMGRGDAAAAQRTFNSAAVLISGTCLLLLVLSALCVWLLPAVFHLSTPVGEARFLFASMFLTTIAAIFSGLFGTPTQILHRFDLRNLARTATLAARVGVVVICFAVWPANLWIVGAALLISAAVGLTCEMLICWRLAPQLAFRPHHAQPDRVRDLVGLTKWSTINMFGALLMTQLELVIVNLTFGAEMTGRYGSLILLPTLVTAIAEIVVPILSPEIMARYAAGDRLGIERLASSAVRLVGVGLALPAGIICGFGHPFLSLWLGPAFADLDLVLALMSGHLAISLSTRVLFYVLTAYNAVRVQAFISVGAGLVYLGVALALARWSGWGVASIAAATALVWCLKNSLVIPAYCARVVGLSPFAFIRPLAAPLIGLAAVTLAGRLLCDLYALTSWVSLAAAVTLVTLAYGVGAYALLLTGADRRVLRGAVGRDRSA</sequence>
<evidence type="ECO:0000256" key="5">
    <source>
        <dbReference type="ARBA" id="ARBA00023136"/>
    </source>
</evidence>
<dbReference type="AlphaFoldDB" id="A0A509ECZ7"/>
<reference evidence="7 8" key="1">
    <citation type="submission" date="2019-06" db="EMBL/GenBank/DDBJ databases">
        <authorList>
            <person name="Rodrigo-Torres L."/>
            <person name="Arahal R. D."/>
            <person name="Lucena T."/>
        </authorList>
    </citation>
    <scope>NUCLEOTIDE SEQUENCE [LARGE SCALE GENOMIC DNA]</scope>
    <source>
        <strain evidence="7 8">SB0023/3</strain>
    </source>
</reference>